<feature type="region of interest" description="Disordered" evidence="1">
    <location>
        <begin position="77"/>
        <end position="142"/>
    </location>
</feature>
<evidence type="ECO:0000256" key="1">
    <source>
        <dbReference type="SAM" id="MobiDB-lite"/>
    </source>
</evidence>
<feature type="compositionally biased region" description="Basic and acidic residues" evidence="1">
    <location>
        <begin position="109"/>
        <end position="119"/>
    </location>
</feature>
<dbReference type="Proteomes" id="UP000053447">
    <property type="component" value="Unassembled WGS sequence"/>
</dbReference>
<reference evidence="3" key="1">
    <citation type="journal article" date="2016" name="Nat. Commun.">
        <title>Genome analysis of three Pneumocystis species reveals adaptation mechanisms to life exclusively in mammalian hosts.</title>
        <authorList>
            <person name="Ma L."/>
            <person name="Chen Z."/>
            <person name="Huang D.W."/>
            <person name="Kutty G."/>
            <person name="Ishihara M."/>
            <person name="Wang H."/>
            <person name="Abouelleil A."/>
            <person name="Bishop L."/>
            <person name="Davey E."/>
            <person name="Deng R."/>
            <person name="Deng X."/>
            <person name="Fan L."/>
            <person name="Fantoni G."/>
            <person name="Fitzgerald M."/>
            <person name="Gogineni E."/>
            <person name="Goldberg J.M."/>
            <person name="Handley G."/>
            <person name="Hu X."/>
            <person name="Huber C."/>
            <person name="Jiao X."/>
            <person name="Jones K."/>
            <person name="Levin J.Z."/>
            <person name="Liu Y."/>
            <person name="Macdonald P."/>
            <person name="Melnikov A."/>
            <person name="Raley C."/>
            <person name="Sassi M."/>
            <person name="Sherman B.T."/>
            <person name="Song X."/>
            <person name="Sykes S."/>
            <person name="Tran B."/>
            <person name="Walsh L."/>
            <person name="Xia Y."/>
            <person name="Yang J."/>
            <person name="Young S."/>
            <person name="Zeng Q."/>
            <person name="Zheng X."/>
            <person name="Stephens R."/>
            <person name="Nusbaum C."/>
            <person name="Birren B.W."/>
            <person name="Azadi P."/>
            <person name="Lempicki R.A."/>
            <person name="Cuomo C.A."/>
            <person name="Kovacs J.A."/>
        </authorList>
    </citation>
    <scope>NUCLEOTIDE SEQUENCE [LARGE SCALE GENOMIC DNA]</scope>
    <source>
        <strain evidence="3">RU7</strain>
    </source>
</reference>
<name>A0A0W4ZPV9_PNEJ7</name>
<evidence type="ECO:0000313" key="3">
    <source>
        <dbReference type="Proteomes" id="UP000053447"/>
    </source>
</evidence>
<sequence>MIRHGNLVTANVTQVLWKRHYCDYKSTLQERYDCYSRWNQWGRWVVLSKLNPRSCTNWSRASQGTRPIRYTGWTVPGFVHQHPPPPPPPPQPYGYPMQPVSSYVPPRTTENHHWPHEEQPVPPYEPPMSSNNYQPSHGLKEK</sequence>
<dbReference type="VEuPathDB" id="FungiDB:T551_01685"/>
<dbReference type="EMBL" id="LFWA01000007">
    <property type="protein sequence ID" value="KTW30402.1"/>
    <property type="molecule type" value="Genomic_DNA"/>
</dbReference>
<organism evidence="2 3">
    <name type="scientific">Pneumocystis jirovecii (strain RU7)</name>
    <name type="common">Human pneumocystis pneumonia agent</name>
    <dbReference type="NCBI Taxonomy" id="1408657"/>
    <lineage>
        <taxon>Eukaryota</taxon>
        <taxon>Fungi</taxon>
        <taxon>Dikarya</taxon>
        <taxon>Ascomycota</taxon>
        <taxon>Taphrinomycotina</taxon>
        <taxon>Pneumocystomycetes</taxon>
        <taxon>Pneumocystaceae</taxon>
        <taxon>Pneumocystis</taxon>
    </lineage>
</organism>
<dbReference type="OrthoDB" id="3556830at2759"/>
<dbReference type="eggNOG" id="ENOG502RWZH">
    <property type="taxonomic scope" value="Eukaryota"/>
</dbReference>
<dbReference type="GeneID" id="28940203"/>
<keyword evidence="3" id="KW-1185">Reference proteome</keyword>
<dbReference type="STRING" id="1408657.A0A0W4ZPV9"/>
<feature type="compositionally biased region" description="Pro residues" evidence="1">
    <location>
        <begin position="82"/>
        <end position="93"/>
    </location>
</feature>
<proteinExistence type="predicted"/>
<accession>A0A0W4ZPV9</accession>
<protein>
    <submittedName>
        <fullName evidence="2">Uncharacterized protein</fullName>
    </submittedName>
</protein>
<dbReference type="RefSeq" id="XP_018229693.1">
    <property type="nucleotide sequence ID" value="XM_018373948.1"/>
</dbReference>
<comment type="caution">
    <text evidence="2">The sequence shown here is derived from an EMBL/GenBank/DDBJ whole genome shotgun (WGS) entry which is preliminary data.</text>
</comment>
<gene>
    <name evidence="2" type="ORF">T551_01685</name>
</gene>
<evidence type="ECO:0000313" key="2">
    <source>
        <dbReference type="EMBL" id="KTW30402.1"/>
    </source>
</evidence>
<dbReference type="AlphaFoldDB" id="A0A0W4ZPV9"/>